<evidence type="ECO:0000313" key="2">
    <source>
        <dbReference type="EMBL" id="SKC80894.1"/>
    </source>
</evidence>
<feature type="transmembrane region" description="Helical" evidence="1">
    <location>
        <begin position="114"/>
        <end position="134"/>
    </location>
</feature>
<dbReference type="OrthoDB" id="9814474at2"/>
<dbReference type="AlphaFoldDB" id="A0A1T5LYJ5"/>
<organism evidence="2 3">
    <name type="scientific">Krasilnikoviella flava</name>
    <dbReference type="NCBI Taxonomy" id="526729"/>
    <lineage>
        <taxon>Bacteria</taxon>
        <taxon>Bacillati</taxon>
        <taxon>Actinomycetota</taxon>
        <taxon>Actinomycetes</taxon>
        <taxon>Micrococcales</taxon>
        <taxon>Promicromonosporaceae</taxon>
        <taxon>Krasilnikoviella</taxon>
    </lineage>
</organism>
<sequence>MTLGGRVQAAQLVPRALWALGGVAVLALGSAVLLSAHVGVDPFTAANIGVSGHLGVGLGAYQLAVNVVLLVPVVVWARRYVGLGTVINMVMTGFFVQWFGALVEPLVPDPPGHLLQAVLFLVGIVLFTAGASAYMTAGIGTAPYDAIAPIVVDRTGWRYRVVRVVQDLAFVGLAVVFGGPVGVGTVMTAFFAGPLIDYFTRKVNTPLLHRLLPDDETPARAVR</sequence>
<protein>
    <submittedName>
        <fullName evidence="2">Uncharacterized membrane protein YczE</fullName>
    </submittedName>
</protein>
<dbReference type="PANTHER" id="PTHR40078:SF1">
    <property type="entry name" value="INTEGRAL MEMBRANE PROTEIN"/>
    <property type="match status" value="1"/>
</dbReference>
<keyword evidence="1" id="KW-0812">Transmembrane</keyword>
<feature type="transmembrane region" description="Helical" evidence="1">
    <location>
        <begin position="12"/>
        <end position="34"/>
    </location>
</feature>
<dbReference type="EMBL" id="FUZQ01000008">
    <property type="protein sequence ID" value="SKC80894.1"/>
    <property type="molecule type" value="Genomic_DNA"/>
</dbReference>
<accession>A0A1T5LYJ5</accession>
<dbReference type="InterPro" id="IPR038750">
    <property type="entry name" value="YczE/YyaS-like"/>
</dbReference>
<feature type="transmembrane region" description="Helical" evidence="1">
    <location>
        <begin position="168"/>
        <end position="192"/>
    </location>
</feature>
<evidence type="ECO:0000313" key="3">
    <source>
        <dbReference type="Proteomes" id="UP000189777"/>
    </source>
</evidence>
<dbReference type="Proteomes" id="UP000189777">
    <property type="component" value="Unassembled WGS sequence"/>
</dbReference>
<keyword evidence="3" id="KW-1185">Reference proteome</keyword>
<dbReference type="STRING" id="526729.SAMN04324258_4116"/>
<evidence type="ECO:0000256" key="1">
    <source>
        <dbReference type="SAM" id="Phobius"/>
    </source>
</evidence>
<name>A0A1T5LYJ5_9MICO</name>
<proteinExistence type="predicted"/>
<dbReference type="Pfam" id="PF19700">
    <property type="entry name" value="DUF6198"/>
    <property type="match status" value="1"/>
</dbReference>
<gene>
    <name evidence="2" type="ORF">SAMN04324258_4116</name>
</gene>
<dbReference type="RefSeq" id="WP_079576460.1">
    <property type="nucleotide sequence ID" value="NZ_FUZQ01000008.1"/>
</dbReference>
<feature type="transmembrane region" description="Helical" evidence="1">
    <location>
        <begin position="83"/>
        <end position="102"/>
    </location>
</feature>
<feature type="transmembrane region" description="Helical" evidence="1">
    <location>
        <begin position="54"/>
        <end position="76"/>
    </location>
</feature>
<dbReference type="PANTHER" id="PTHR40078">
    <property type="entry name" value="INTEGRAL MEMBRANE PROTEIN-RELATED"/>
    <property type="match status" value="1"/>
</dbReference>
<reference evidence="2 3" key="1">
    <citation type="submission" date="2017-02" db="EMBL/GenBank/DDBJ databases">
        <authorList>
            <person name="Peterson S.W."/>
        </authorList>
    </citation>
    <scope>NUCLEOTIDE SEQUENCE [LARGE SCALE GENOMIC DNA]</scope>
    <source>
        <strain evidence="2 3">DSM 21481</strain>
    </source>
</reference>
<keyword evidence="1" id="KW-1133">Transmembrane helix</keyword>
<keyword evidence="1" id="KW-0472">Membrane</keyword>